<feature type="region of interest" description="Disordered" evidence="2">
    <location>
        <begin position="1"/>
        <end position="35"/>
    </location>
</feature>
<dbReference type="AlphaFoldDB" id="A0A9W6BLJ1"/>
<feature type="domain" description="Cyanobacterial aminoacyl-tRNA synthetase CAAD" evidence="4">
    <location>
        <begin position="127"/>
        <end position="202"/>
    </location>
</feature>
<comment type="caution">
    <text evidence="5">The sequence shown here is derived from an EMBL/GenBank/DDBJ whole genome shotgun (WGS) entry which is preliminary data.</text>
</comment>
<gene>
    <name evidence="5" type="primary">PLEST005182</name>
    <name evidence="5" type="ORF">PLESTB_000849700</name>
</gene>
<dbReference type="InterPro" id="IPR033344">
    <property type="entry name" value="CURT1"/>
</dbReference>
<feature type="compositionally biased region" description="Low complexity" evidence="2">
    <location>
        <begin position="57"/>
        <end position="66"/>
    </location>
</feature>
<organism evidence="5 6">
    <name type="scientific">Pleodorina starrii</name>
    <dbReference type="NCBI Taxonomy" id="330485"/>
    <lineage>
        <taxon>Eukaryota</taxon>
        <taxon>Viridiplantae</taxon>
        <taxon>Chlorophyta</taxon>
        <taxon>core chlorophytes</taxon>
        <taxon>Chlorophyceae</taxon>
        <taxon>CS clade</taxon>
        <taxon>Chlamydomonadales</taxon>
        <taxon>Volvocaceae</taxon>
        <taxon>Pleodorina</taxon>
    </lineage>
</organism>
<feature type="compositionally biased region" description="Basic and acidic residues" evidence="2">
    <location>
        <begin position="262"/>
        <end position="278"/>
    </location>
</feature>
<reference evidence="5 6" key="1">
    <citation type="journal article" date="2023" name="Commun. Biol.">
        <title>Reorganization of the ancestral sex-determining regions during the evolution of trioecy in Pleodorina starrii.</title>
        <authorList>
            <person name="Takahashi K."/>
            <person name="Suzuki S."/>
            <person name="Kawai-Toyooka H."/>
            <person name="Yamamoto K."/>
            <person name="Hamaji T."/>
            <person name="Ootsuki R."/>
            <person name="Yamaguchi H."/>
            <person name="Kawachi M."/>
            <person name="Higashiyama T."/>
            <person name="Nozaki H."/>
        </authorList>
    </citation>
    <scope>NUCLEOTIDE SEQUENCE [LARGE SCALE GENOMIC DNA]</scope>
    <source>
        <strain evidence="5 6">NIES-4479</strain>
    </source>
</reference>
<sequence>MAAIATSTAFHRAAAAPAAGRRGSAPSRLAAAPRPSCRGRRCCARVMAFRWGEVPDTNNTTTSPSSSPTPPSLTPSHTNSAFGREEDPSLETDFYMSRVDAALEGMRREERVRDLQRTAAEAFEGAKARWNQLPDKRSVLVGGAGLLVAAYLGSAVLSAVDRVPLVPGLLQTVGFGFSCWFWYRFLLFAEGRRDLEASLALLRRNVSERMDGLADKTIDAHPNAGSGETGAGETARQLVGRMAARHTRQQQQQQQQQAVAPLKDDGSWVDEPDTKAGEGDVGLSEGYVAGLLQELDERSRSPSPGPGAGAGGGRAPPAIFAFIVSDLAAGVWDAEPGAEESSAVGGGTPPPGASSSPSSPSSSSEGTLPASSTPTPRSDASTGIAGGSGSVGEGGHAMADLDPCLGWDVEACRASGHLKLGEPDTSKLDSLAETAFRQAKEAMQFSHHVDEVLHEPTSHNQAGQASLESMHLEGEYGRAAGTMEREAMEDMAAKNPDAMKPHLKSSRQPSQGEEAGL</sequence>
<accession>A0A9W6BLJ1</accession>
<evidence type="ECO:0000256" key="3">
    <source>
        <dbReference type="SAM" id="Phobius"/>
    </source>
</evidence>
<evidence type="ECO:0000259" key="4">
    <source>
        <dbReference type="Pfam" id="PF14159"/>
    </source>
</evidence>
<comment type="subcellular location">
    <subcellularLocation>
        <location evidence="1">Membrane</location>
        <topology evidence="1">Multi-pass membrane protein</topology>
    </subcellularLocation>
</comment>
<dbReference type="GO" id="GO:0016020">
    <property type="term" value="C:membrane"/>
    <property type="evidence" value="ECO:0007669"/>
    <property type="project" value="UniProtKB-SubCell"/>
</dbReference>
<feature type="compositionally biased region" description="Gly residues" evidence="2">
    <location>
        <begin position="384"/>
        <end position="394"/>
    </location>
</feature>
<dbReference type="GO" id="GO:0009579">
    <property type="term" value="C:thylakoid"/>
    <property type="evidence" value="ECO:0007669"/>
    <property type="project" value="InterPro"/>
</dbReference>
<feature type="region of interest" description="Disordered" evidence="2">
    <location>
        <begin position="336"/>
        <end position="394"/>
    </location>
</feature>
<evidence type="ECO:0000313" key="6">
    <source>
        <dbReference type="Proteomes" id="UP001165080"/>
    </source>
</evidence>
<keyword evidence="3" id="KW-0812">Transmembrane</keyword>
<protein>
    <recommendedName>
        <fullName evidence="4">Cyanobacterial aminoacyl-tRNA synthetase CAAD domain-containing protein</fullName>
    </recommendedName>
</protein>
<dbReference type="Proteomes" id="UP001165080">
    <property type="component" value="Unassembled WGS sequence"/>
</dbReference>
<feature type="region of interest" description="Disordered" evidence="2">
    <location>
        <begin position="240"/>
        <end position="283"/>
    </location>
</feature>
<feature type="region of interest" description="Disordered" evidence="2">
    <location>
        <begin position="54"/>
        <end position="86"/>
    </location>
</feature>
<dbReference type="PANTHER" id="PTHR33222:SF4">
    <property type="entry name" value="PROTEIN CURVATURE THYLAKOID 1A, CHLOROPLASTIC"/>
    <property type="match status" value="1"/>
</dbReference>
<feature type="compositionally biased region" description="Basic and acidic residues" evidence="2">
    <location>
        <begin position="483"/>
        <end position="500"/>
    </location>
</feature>
<dbReference type="EMBL" id="BRXU01000010">
    <property type="protein sequence ID" value="GLC54309.1"/>
    <property type="molecule type" value="Genomic_DNA"/>
</dbReference>
<feature type="transmembrane region" description="Helical" evidence="3">
    <location>
        <begin position="139"/>
        <end position="159"/>
    </location>
</feature>
<evidence type="ECO:0000256" key="2">
    <source>
        <dbReference type="SAM" id="MobiDB-lite"/>
    </source>
</evidence>
<proteinExistence type="predicted"/>
<dbReference type="InterPro" id="IPR025564">
    <property type="entry name" value="CAAD_dom"/>
</dbReference>
<dbReference type="Pfam" id="PF14159">
    <property type="entry name" value="CAAD"/>
    <property type="match status" value="1"/>
</dbReference>
<keyword evidence="6" id="KW-1185">Reference proteome</keyword>
<evidence type="ECO:0000256" key="1">
    <source>
        <dbReference type="ARBA" id="ARBA00004141"/>
    </source>
</evidence>
<feature type="region of interest" description="Disordered" evidence="2">
    <location>
        <begin position="476"/>
        <end position="517"/>
    </location>
</feature>
<feature type="region of interest" description="Disordered" evidence="2">
    <location>
        <begin position="214"/>
        <end position="233"/>
    </location>
</feature>
<keyword evidence="3" id="KW-0472">Membrane</keyword>
<dbReference type="OrthoDB" id="552361at2759"/>
<keyword evidence="3" id="KW-1133">Transmembrane helix</keyword>
<evidence type="ECO:0000313" key="5">
    <source>
        <dbReference type="EMBL" id="GLC54309.1"/>
    </source>
</evidence>
<name>A0A9W6BLJ1_9CHLO</name>
<feature type="compositionally biased region" description="Low complexity" evidence="2">
    <location>
        <begin position="353"/>
        <end position="383"/>
    </location>
</feature>
<dbReference type="PANTHER" id="PTHR33222">
    <property type="match status" value="1"/>
</dbReference>